<dbReference type="EMBL" id="CADCVO010000059">
    <property type="protein sequence ID" value="CAA9470024.1"/>
    <property type="molecule type" value="Genomic_DNA"/>
</dbReference>
<dbReference type="Gene3D" id="3.30.1050.10">
    <property type="entry name" value="SCP2 sterol-binding domain"/>
    <property type="match status" value="1"/>
</dbReference>
<dbReference type="InterPro" id="IPR036527">
    <property type="entry name" value="SCP2_sterol-bd_dom_sf"/>
</dbReference>
<dbReference type="AlphaFoldDB" id="A0A6J4RIR9"/>
<dbReference type="GO" id="GO:0016491">
    <property type="term" value="F:oxidoreductase activity"/>
    <property type="evidence" value="ECO:0007669"/>
    <property type="project" value="InterPro"/>
</dbReference>
<dbReference type="SUPFAM" id="SSF47240">
    <property type="entry name" value="Ferritin-like"/>
    <property type="match status" value="1"/>
</dbReference>
<evidence type="ECO:0000313" key="2">
    <source>
        <dbReference type="EMBL" id="CAA9470024.1"/>
    </source>
</evidence>
<protein>
    <submittedName>
        <fullName evidence="2">Ribonucleotide reductase</fullName>
    </submittedName>
</protein>
<reference evidence="2" key="1">
    <citation type="submission" date="2020-02" db="EMBL/GenBank/DDBJ databases">
        <authorList>
            <person name="Meier V. D."/>
        </authorList>
    </citation>
    <scope>NUCLEOTIDE SEQUENCE</scope>
    <source>
        <strain evidence="2">AVDCRST_MAG13</strain>
    </source>
</reference>
<gene>
    <name evidence="2" type="ORF">AVDCRST_MAG13-402</name>
</gene>
<sequence>MATVQPPPPAHAPAAGGLSYADLYARWERGHWSATALDFTQDAVDWRERLSPLQRRSALWMYALFFHGEDSVTDTLGPFVDAAPREEQTYVLATQQVDEARHAVFFHRFLREVAGTGGESVGDTLAATAGQLSWGHRRLFARLEGIARELRADPGPLVLARAVTLYHVVVEASLAQPGQHLIEDALERMDVLPAFRAGLGHVARDEQRHIAIGVKLLSDLHAEHGEPVADAIAGILREVLPWTAGVAAPPGWDRSYTEAFGVTLEELGEAGARSLEQKLRAAGLDVASLRTGIAWEEPPAERAERGRRLLQANLIGPGGPIDPAPGDVALLFDGMRRAANARAVPAGTTIQWDFTDHEPWHLVLSPAGSRAAPGRAASPHLRLRTSLGDFVDVAGGRADPRRLVLRGRLRPRGDLRLFARLPKVFD</sequence>
<dbReference type="Pfam" id="PF02036">
    <property type="entry name" value="SCP2"/>
    <property type="match status" value="1"/>
</dbReference>
<dbReference type="InterPro" id="IPR003033">
    <property type="entry name" value="SCP2_sterol-bd_dom"/>
</dbReference>
<organism evidence="2">
    <name type="scientific">uncultured Solirubrobacteraceae bacterium</name>
    <dbReference type="NCBI Taxonomy" id="1162706"/>
    <lineage>
        <taxon>Bacteria</taxon>
        <taxon>Bacillati</taxon>
        <taxon>Actinomycetota</taxon>
        <taxon>Thermoleophilia</taxon>
        <taxon>Solirubrobacterales</taxon>
        <taxon>Solirubrobacteraceae</taxon>
        <taxon>environmental samples</taxon>
    </lineage>
</organism>
<dbReference type="InterPro" id="IPR009078">
    <property type="entry name" value="Ferritin-like_SF"/>
</dbReference>
<dbReference type="InterPro" id="IPR012348">
    <property type="entry name" value="RNR-like"/>
</dbReference>
<feature type="domain" description="SCP2" evidence="1">
    <location>
        <begin position="345"/>
        <end position="426"/>
    </location>
</feature>
<name>A0A6J4RIR9_9ACTN</name>
<proteinExistence type="predicted"/>
<evidence type="ECO:0000259" key="1">
    <source>
        <dbReference type="Pfam" id="PF02036"/>
    </source>
</evidence>
<dbReference type="Gene3D" id="1.10.620.20">
    <property type="entry name" value="Ribonucleotide Reductase, subunit A"/>
    <property type="match status" value="1"/>
</dbReference>
<dbReference type="SUPFAM" id="SSF55718">
    <property type="entry name" value="SCP-like"/>
    <property type="match status" value="1"/>
</dbReference>
<accession>A0A6J4RIR9</accession>